<accession>D7TU21</accession>
<reference evidence="2" key="1">
    <citation type="journal article" date="2007" name="Nature">
        <title>The grapevine genome sequence suggests ancestral hexaploidization in major angiosperm phyla.</title>
        <authorList>
            <consortium name="The French-Italian Public Consortium for Grapevine Genome Characterization."/>
            <person name="Jaillon O."/>
            <person name="Aury J.-M."/>
            <person name="Noel B."/>
            <person name="Policriti A."/>
            <person name="Clepet C."/>
            <person name="Casagrande A."/>
            <person name="Choisne N."/>
            <person name="Aubourg S."/>
            <person name="Vitulo N."/>
            <person name="Jubin C."/>
            <person name="Vezzi A."/>
            <person name="Legeai F."/>
            <person name="Hugueney P."/>
            <person name="Dasilva C."/>
            <person name="Horner D."/>
            <person name="Mica E."/>
            <person name="Jublot D."/>
            <person name="Poulain J."/>
            <person name="Bruyere C."/>
            <person name="Billault A."/>
            <person name="Segurens B."/>
            <person name="Gouyvenoux M."/>
            <person name="Ugarte E."/>
            <person name="Cattonaro F."/>
            <person name="Anthouard V."/>
            <person name="Vico V."/>
            <person name="Del Fabbro C."/>
            <person name="Alaux M."/>
            <person name="Di Gaspero G."/>
            <person name="Dumas V."/>
            <person name="Felice N."/>
            <person name="Paillard S."/>
            <person name="Juman I."/>
            <person name="Moroldo M."/>
            <person name="Scalabrin S."/>
            <person name="Canaguier A."/>
            <person name="Le Clainche I."/>
            <person name="Malacrida G."/>
            <person name="Durand E."/>
            <person name="Pesole G."/>
            <person name="Laucou V."/>
            <person name="Chatelet P."/>
            <person name="Merdinoglu D."/>
            <person name="Delledonne M."/>
            <person name="Pezzotti M."/>
            <person name="Lecharny A."/>
            <person name="Scarpelli C."/>
            <person name="Artiguenave F."/>
            <person name="Pe M.E."/>
            <person name="Valle G."/>
            <person name="Morgante M."/>
            <person name="Caboche M."/>
            <person name="Adam-Blondon A.-F."/>
            <person name="Weissenbach J."/>
            <person name="Quetier F."/>
            <person name="Wincker P."/>
        </authorList>
    </citation>
    <scope>NUCLEOTIDE SEQUENCE [LARGE SCALE GENOMIC DNA]</scope>
    <source>
        <strain evidence="2">cv. Pinot noir / PN40024</strain>
    </source>
</reference>
<organism evidence="1 2">
    <name type="scientific">Vitis vinifera</name>
    <name type="common">Grape</name>
    <dbReference type="NCBI Taxonomy" id="29760"/>
    <lineage>
        <taxon>Eukaryota</taxon>
        <taxon>Viridiplantae</taxon>
        <taxon>Streptophyta</taxon>
        <taxon>Embryophyta</taxon>
        <taxon>Tracheophyta</taxon>
        <taxon>Spermatophyta</taxon>
        <taxon>Magnoliopsida</taxon>
        <taxon>eudicotyledons</taxon>
        <taxon>Gunneridae</taxon>
        <taxon>Pentapetalae</taxon>
        <taxon>rosids</taxon>
        <taxon>Vitales</taxon>
        <taxon>Vitaceae</taxon>
        <taxon>Viteae</taxon>
        <taxon>Vitis</taxon>
    </lineage>
</organism>
<dbReference type="Proteomes" id="UP000009183">
    <property type="component" value="Chromosome 3"/>
</dbReference>
<protein>
    <submittedName>
        <fullName evidence="1">Uncharacterized protein</fullName>
    </submittedName>
</protein>
<sequence length="65" mass="7634">MYLLGIHNSLTPKLLVNSYNHVSLYPRLFSHILMYTLNPSKLYTTEQYKCIHNYISYKSNIIGLP</sequence>
<name>D7TU21_VITVI</name>
<dbReference type="EMBL" id="FN596248">
    <property type="protein sequence ID" value="CBI33994.3"/>
    <property type="molecule type" value="Genomic_DNA"/>
</dbReference>
<proteinExistence type="predicted"/>
<evidence type="ECO:0000313" key="1">
    <source>
        <dbReference type="EMBL" id="CBI33994.3"/>
    </source>
</evidence>
<gene>
    <name evidence="1" type="ordered locus">VIT_03s0017g00050</name>
</gene>
<keyword evidence="2" id="KW-1185">Reference proteome</keyword>
<dbReference type="InParanoid" id="D7TU21"/>
<dbReference type="HOGENOM" id="CLU_2854242_0_0_1"/>
<dbReference type="PaxDb" id="29760-VIT_03s0017g00050.t01"/>
<evidence type="ECO:0000313" key="2">
    <source>
        <dbReference type="Proteomes" id="UP000009183"/>
    </source>
</evidence>
<dbReference type="STRING" id="29760.D7TU21"/>
<dbReference type="AlphaFoldDB" id="D7TU21"/>